<dbReference type="EMBL" id="UAWG01000001">
    <property type="protein sequence ID" value="SQB57806.1"/>
    <property type="molecule type" value="Genomic_DNA"/>
</dbReference>
<reference evidence="1 2" key="1">
    <citation type="submission" date="2018-06" db="EMBL/GenBank/DDBJ databases">
        <authorList>
            <consortium name="Pathogen Informatics"/>
            <person name="Doyle S."/>
        </authorList>
    </citation>
    <scope>NUCLEOTIDE SEQUENCE [LARGE SCALE GENOMIC DNA]</scope>
    <source>
        <strain evidence="1 2">NCTC10719</strain>
    </source>
</reference>
<name>A0A2X2Y064_CLOPF</name>
<organism evidence="1 2">
    <name type="scientific">Clostridium perfringens</name>
    <dbReference type="NCBI Taxonomy" id="1502"/>
    <lineage>
        <taxon>Bacteria</taxon>
        <taxon>Bacillati</taxon>
        <taxon>Bacillota</taxon>
        <taxon>Clostridia</taxon>
        <taxon>Eubacteriales</taxon>
        <taxon>Clostridiaceae</taxon>
        <taxon>Clostridium</taxon>
    </lineage>
</organism>
<dbReference type="AlphaFoldDB" id="A0A2X2Y064"/>
<proteinExistence type="predicted"/>
<accession>A0A2X2Y064</accession>
<dbReference type="RefSeq" id="WP_016048877.1">
    <property type="nucleotide sequence ID" value="NZ_CATNYB010000001.1"/>
</dbReference>
<evidence type="ECO:0000313" key="2">
    <source>
        <dbReference type="Proteomes" id="UP000249986"/>
    </source>
</evidence>
<sequence length="62" mass="7440">MVFRKIQELKKKYSDEVFKGILCSVEEDIRFNRIRFGKRTNQKDFLQILNTTEGVWRGCIGR</sequence>
<evidence type="ECO:0000313" key="1">
    <source>
        <dbReference type="EMBL" id="SQB57806.1"/>
    </source>
</evidence>
<protein>
    <submittedName>
        <fullName evidence="1">Uncharacterized protein</fullName>
    </submittedName>
</protein>
<gene>
    <name evidence="1" type="ORF">NCTC10719_00400</name>
</gene>
<dbReference type="Proteomes" id="UP000249986">
    <property type="component" value="Unassembled WGS sequence"/>
</dbReference>